<evidence type="ECO:0000259" key="15">
    <source>
        <dbReference type="Pfam" id="PF02872"/>
    </source>
</evidence>
<keyword evidence="13" id="KW-0812">Transmembrane</keyword>
<evidence type="ECO:0000256" key="4">
    <source>
        <dbReference type="ARBA" id="ARBA00022442"/>
    </source>
</evidence>
<evidence type="ECO:0000256" key="12">
    <source>
        <dbReference type="RuleBase" id="RU362119"/>
    </source>
</evidence>
<dbReference type="AlphaFoldDB" id="A0AB38ZEE9"/>
<dbReference type="SUPFAM" id="SSF56300">
    <property type="entry name" value="Metallo-dependent phosphatases"/>
    <property type="match status" value="1"/>
</dbReference>
<evidence type="ECO:0000256" key="3">
    <source>
        <dbReference type="ARBA" id="ARBA00006654"/>
    </source>
</evidence>
<dbReference type="PANTHER" id="PTHR11575">
    <property type="entry name" value="5'-NUCLEOTIDASE-RELATED"/>
    <property type="match status" value="1"/>
</dbReference>
<dbReference type="Gene3D" id="3.60.21.10">
    <property type="match status" value="1"/>
</dbReference>
<sequence length="606" mass="67290">MFYQPFRMQAILQTLLLVTSLIGLITSVNGEFKLTIVHTNDMHSRIAEISRSTGACNPPKPCYGGFARVAHQAKLIKQNIPNTIFLNAGDSYQGSPYYSIFKWSVLVPLLEKMSIDVMSLGNHEFDDGVPGLTPFLKAIRIPVVTSNIDTSKEPSMVDHTALKPWHMLVVDNVKIAVIGYLTPETKDLSSTGQLIFKDEVSTITKYAREAKEGGANLVIALGHSGFFKDQDIAKNVAEVDVVVGGHTDTFLYTGTPPDKERPALEYPLMVQQPSGKKVPVVQAYGYTKYLGKLDLVWDDNYQLVSATGNPILLNASLPKDPEVDAEIQQWTNKLSDTLLVKKGFSKVHLDGSCRHKECNMGNLITDAYLHFVVTQSDGTWSDAPITLMNGGAIRASVELKENITWGDLLTVLPFGNQLVRLRMKGSTLLKALHRSVERYDTDRNVGFGEFLQVSGLKVEYEQNENGQLVLKKGLARCGRCNIPTYHEIQPNQEYIVVTTVFVADGGDGYHMFKEEAIREYVYDKNDLDILADYTSKISPLYPAEEGRIKIPEVLKPVIIPSPLVQYNDTKPTGHAGNTAASSSPSVLQFNFYFIIIISLVTYLFNK</sequence>
<dbReference type="PROSITE" id="PS00785">
    <property type="entry name" value="5_NUCLEOTIDASE_1"/>
    <property type="match status" value="1"/>
</dbReference>
<dbReference type="InterPro" id="IPR004843">
    <property type="entry name" value="Calcineurin-like_PHP"/>
</dbReference>
<dbReference type="InterPro" id="IPR008334">
    <property type="entry name" value="5'-Nucleotdase_C"/>
</dbReference>
<keyword evidence="11" id="KW-1199">Hemostasis impairing toxin</keyword>
<evidence type="ECO:0000256" key="13">
    <source>
        <dbReference type="SAM" id="Phobius"/>
    </source>
</evidence>
<evidence type="ECO:0000256" key="11">
    <source>
        <dbReference type="ARBA" id="ARBA00023240"/>
    </source>
</evidence>
<name>A0AB38ZEE9_9HEMI</name>
<keyword evidence="7" id="KW-0479">Metal-binding</keyword>
<reference evidence="16" key="1">
    <citation type="submission" date="2024-03" db="EMBL/GenBank/DDBJ databases">
        <authorList>
            <person name="Jin J.A."/>
            <person name="King G.A."/>
            <person name="Walker A."/>
        </authorList>
    </citation>
    <scope>NUCLEOTIDE SEQUENCE</scope>
</reference>
<evidence type="ECO:0000256" key="5">
    <source>
        <dbReference type="ARBA" id="ARBA00022525"/>
    </source>
</evidence>
<keyword evidence="13" id="KW-0472">Membrane</keyword>
<dbReference type="EMBL" id="PP510848">
    <property type="protein sequence ID" value="WXH71773.1"/>
    <property type="molecule type" value="mRNA"/>
</dbReference>
<keyword evidence="10 12" id="KW-0378">Hydrolase</keyword>
<evidence type="ECO:0000256" key="10">
    <source>
        <dbReference type="ARBA" id="ARBA00022801"/>
    </source>
</evidence>
<dbReference type="CDD" id="cd07409">
    <property type="entry name" value="MPP_CD73_N"/>
    <property type="match status" value="1"/>
</dbReference>
<comment type="similarity">
    <text evidence="3 12">Belongs to the 5'-nucleotidase family.</text>
</comment>
<dbReference type="Pfam" id="PF02872">
    <property type="entry name" value="5_nucleotid_C"/>
    <property type="match status" value="1"/>
</dbReference>
<comment type="catalytic activity">
    <reaction evidence="1">
        <text>a ribonucleoside 5'-phosphate + H2O = a ribonucleoside + phosphate</text>
        <dbReference type="Rhea" id="RHEA:12484"/>
        <dbReference type="ChEBI" id="CHEBI:15377"/>
        <dbReference type="ChEBI" id="CHEBI:18254"/>
        <dbReference type="ChEBI" id="CHEBI:43474"/>
        <dbReference type="ChEBI" id="CHEBI:58043"/>
        <dbReference type="EC" id="3.1.3.5"/>
    </reaction>
</comment>
<feature type="transmembrane region" description="Helical" evidence="13">
    <location>
        <begin position="586"/>
        <end position="604"/>
    </location>
</feature>
<keyword evidence="4" id="KW-1201">Platelet aggregation inhibiting toxin</keyword>
<dbReference type="GO" id="GO:0090729">
    <property type="term" value="F:toxin activity"/>
    <property type="evidence" value="ECO:0007669"/>
    <property type="project" value="UniProtKB-KW"/>
</dbReference>
<protein>
    <submittedName>
        <fullName evidence="16">Venom 5-prime nucleotidase 1</fullName>
    </submittedName>
</protein>
<feature type="signal peptide" evidence="12">
    <location>
        <begin position="1"/>
        <end position="30"/>
    </location>
</feature>
<keyword evidence="5" id="KW-0964">Secreted</keyword>
<evidence type="ECO:0000256" key="8">
    <source>
        <dbReference type="ARBA" id="ARBA00022729"/>
    </source>
</evidence>
<dbReference type="GO" id="GO:0008253">
    <property type="term" value="F:5'-nucleotidase activity"/>
    <property type="evidence" value="ECO:0007669"/>
    <property type="project" value="UniProtKB-EC"/>
</dbReference>
<dbReference type="InterPro" id="IPR029052">
    <property type="entry name" value="Metallo-depent_PP-like"/>
</dbReference>
<dbReference type="InterPro" id="IPR036907">
    <property type="entry name" value="5'-Nucleotdase_C_sf"/>
</dbReference>
<evidence type="ECO:0000256" key="7">
    <source>
        <dbReference type="ARBA" id="ARBA00022723"/>
    </source>
</evidence>
<evidence type="ECO:0000259" key="14">
    <source>
        <dbReference type="Pfam" id="PF00149"/>
    </source>
</evidence>
<evidence type="ECO:0000313" key="16">
    <source>
        <dbReference type="EMBL" id="WXH71773.1"/>
    </source>
</evidence>
<evidence type="ECO:0000256" key="2">
    <source>
        <dbReference type="ARBA" id="ARBA00004613"/>
    </source>
</evidence>
<keyword evidence="6" id="KW-0800">Toxin</keyword>
<dbReference type="PRINTS" id="PR01607">
    <property type="entry name" value="APYRASEFAMLY"/>
</dbReference>
<dbReference type="GO" id="GO:0005615">
    <property type="term" value="C:extracellular space"/>
    <property type="evidence" value="ECO:0007669"/>
    <property type="project" value="UniProtKB-ARBA"/>
</dbReference>
<evidence type="ECO:0000256" key="1">
    <source>
        <dbReference type="ARBA" id="ARBA00000815"/>
    </source>
</evidence>
<feature type="chain" id="PRO_5044043432" evidence="12">
    <location>
        <begin position="31"/>
        <end position="606"/>
    </location>
</feature>
<keyword evidence="8 12" id="KW-0732">Signal</keyword>
<organism evidence="16">
    <name type="scientific">Ectomocoris sp</name>
    <dbReference type="NCBI Taxonomy" id="3104572"/>
    <lineage>
        <taxon>Eukaryota</taxon>
        <taxon>Metazoa</taxon>
        <taxon>Ecdysozoa</taxon>
        <taxon>Arthropoda</taxon>
        <taxon>Hexapoda</taxon>
        <taxon>Insecta</taxon>
        <taxon>Pterygota</taxon>
        <taxon>Neoptera</taxon>
        <taxon>Paraneoptera</taxon>
        <taxon>Hemiptera</taxon>
        <taxon>Heteroptera</taxon>
        <taxon>Panheteroptera</taxon>
        <taxon>Cimicomorpha</taxon>
        <taxon>Reduviidae</taxon>
        <taxon>Peiratinae</taxon>
        <taxon>Ectomocoris</taxon>
    </lineage>
</organism>
<dbReference type="PANTHER" id="PTHR11575:SF24">
    <property type="entry name" value="5'-NUCLEOTIDASE"/>
    <property type="match status" value="1"/>
</dbReference>
<dbReference type="Pfam" id="PF00149">
    <property type="entry name" value="Metallophos"/>
    <property type="match status" value="1"/>
</dbReference>
<feature type="domain" description="5'-Nucleotidase C-terminal" evidence="15">
    <location>
        <begin position="351"/>
        <end position="514"/>
    </location>
</feature>
<dbReference type="InterPro" id="IPR006179">
    <property type="entry name" value="5_nucleotidase/apyrase"/>
</dbReference>
<feature type="domain" description="Calcineurin-like phosphoesterase" evidence="14">
    <location>
        <begin position="35"/>
        <end position="247"/>
    </location>
</feature>
<dbReference type="FunFam" id="3.60.21.10:FF:000020">
    <property type="entry name" value="NT5E isoform 4"/>
    <property type="match status" value="1"/>
</dbReference>
<keyword evidence="9 12" id="KW-0547">Nucleotide-binding</keyword>
<dbReference type="SUPFAM" id="SSF55816">
    <property type="entry name" value="5'-nucleotidase (syn. UDP-sugar hydrolase), C-terminal domain"/>
    <property type="match status" value="1"/>
</dbReference>
<dbReference type="GO" id="GO:0000166">
    <property type="term" value="F:nucleotide binding"/>
    <property type="evidence" value="ECO:0007669"/>
    <property type="project" value="UniProtKB-KW"/>
</dbReference>
<comment type="subcellular location">
    <subcellularLocation>
        <location evidence="2">Secreted</location>
    </subcellularLocation>
</comment>
<dbReference type="Gene3D" id="3.90.780.10">
    <property type="entry name" value="5'-Nucleotidase, C-terminal domain"/>
    <property type="match status" value="1"/>
</dbReference>
<dbReference type="FunFam" id="3.90.780.10:FF:000004">
    <property type="entry name" value="UDP-sugar hydrolase, putative"/>
    <property type="match status" value="1"/>
</dbReference>
<proteinExistence type="evidence at transcript level"/>
<evidence type="ECO:0000256" key="6">
    <source>
        <dbReference type="ARBA" id="ARBA00022656"/>
    </source>
</evidence>
<accession>A0AB38ZEE9</accession>
<dbReference type="GO" id="GO:0006196">
    <property type="term" value="P:AMP catabolic process"/>
    <property type="evidence" value="ECO:0007669"/>
    <property type="project" value="TreeGrafter"/>
</dbReference>
<dbReference type="GO" id="GO:0005886">
    <property type="term" value="C:plasma membrane"/>
    <property type="evidence" value="ECO:0007669"/>
    <property type="project" value="TreeGrafter"/>
</dbReference>
<evidence type="ECO:0000256" key="9">
    <source>
        <dbReference type="ARBA" id="ARBA00022741"/>
    </source>
</evidence>
<dbReference type="GO" id="GO:0046872">
    <property type="term" value="F:metal ion binding"/>
    <property type="evidence" value="ECO:0007669"/>
    <property type="project" value="UniProtKB-KW"/>
</dbReference>
<keyword evidence="13" id="KW-1133">Transmembrane helix</keyword>
<dbReference type="InterPro" id="IPR006146">
    <property type="entry name" value="5'-Nucleotdase_CS"/>
</dbReference>